<gene>
    <name evidence="1" type="ORF">DI628_01540</name>
</gene>
<dbReference type="Pfam" id="PF04338">
    <property type="entry name" value="DUF481"/>
    <property type="match status" value="1"/>
</dbReference>
<dbReference type="AlphaFoldDB" id="A0A6N4R3F5"/>
<dbReference type="Proteomes" id="UP000320948">
    <property type="component" value="Unassembled WGS sequence"/>
</dbReference>
<dbReference type="InterPro" id="IPR007433">
    <property type="entry name" value="DUF481"/>
</dbReference>
<dbReference type="EMBL" id="VAFM01000001">
    <property type="protein sequence ID" value="TKW61340.1"/>
    <property type="molecule type" value="Genomic_DNA"/>
</dbReference>
<sequence length="254" mass="28595">MALFKVREPYMPKIHIAIATTAVLVATITISHAEDVSNTTNFLGWNGKLEFGYNAASGNSNTSNLKLDGEARRDWRDWALNLEGKARYAKSEEVRSEENYKFGLQTDRKLNDIEYVFGAIDYEVDNFSGYDYRATETVGYGRKLYEGGKQKLVAQLGAGIRQSKAEDENTETDFLLKPEANYSYRLNDHVTFTQMGRGSIGAEYGVYESETALKSKLVENMYLKASYTVKYTTDVPSDRKNTDTLTGISVGYTF</sequence>
<comment type="caution">
    <text evidence="1">The sequence shown here is derived from an EMBL/GenBank/DDBJ whole genome shotgun (WGS) entry which is preliminary data.</text>
</comment>
<accession>A0A6N4R3F5</accession>
<name>A0A6N4R3F5_BLAVI</name>
<evidence type="ECO:0000313" key="2">
    <source>
        <dbReference type="Proteomes" id="UP000320948"/>
    </source>
</evidence>
<protein>
    <submittedName>
        <fullName evidence="1">DUF481 domain-containing protein</fullName>
    </submittedName>
</protein>
<reference evidence="1 2" key="1">
    <citation type="journal article" date="2017" name="Nat. Commun.">
        <title>In situ click chemistry generation of cyclooxygenase-2 inhibitors.</title>
        <authorList>
            <person name="Bhardwaj A."/>
            <person name="Kaur J."/>
            <person name="Wuest M."/>
            <person name="Wuest F."/>
        </authorList>
    </citation>
    <scope>NUCLEOTIDE SEQUENCE [LARGE SCALE GENOMIC DNA]</scope>
    <source>
        <strain evidence="1">S2_018_000_R2_106</strain>
    </source>
</reference>
<organism evidence="1 2">
    <name type="scientific">Blastochloris viridis</name>
    <name type="common">Rhodopseudomonas viridis</name>
    <dbReference type="NCBI Taxonomy" id="1079"/>
    <lineage>
        <taxon>Bacteria</taxon>
        <taxon>Pseudomonadati</taxon>
        <taxon>Pseudomonadota</taxon>
        <taxon>Alphaproteobacteria</taxon>
        <taxon>Hyphomicrobiales</taxon>
        <taxon>Blastochloridaceae</taxon>
        <taxon>Blastochloris</taxon>
    </lineage>
</organism>
<evidence type="ECO:0000313" key="1">
    <source>
        <dbReference type="EMBL" id="TKW61340.1"/>
    </source>
</evidence>
<proteinExistence type="predicted"/>